<dbReference type="SUPFAM" id="SSF54593">
    <property type="entry name" value="Glyoxalase/Bleomycin resistance protein/Dihydroxybiphenyl dioxygenase"/>
    <property type="match status" value="1"/>
</dbReference>
<dbReference type="InterPro" id="IPR037523">
    <property type="entry name" value="VOC_core"/>
</dbReference>
<evidence type="ECO:0000256" key="7">
    <source>
        <dbReference type="ARBA" id="ARBA00023004"/>
    </source>
</evidence>
<evidence type="ECO:0000259" key="9">
    <source>
        <dbReference type="PROSITE" id="PS51819"/>
    </source>
</evidence>
<gene>
    <name evidence="10" type="ORF">HSCHL_1379</name>
</gene>
<dbReference type="GO" id="GO:0051213">
    <property type="term" value="F:dioxygenase activity"/>
    <property type="evidence" value="ECO:0007669"/>
    <property type="project" value="UniProtKB-KW"/>
</dbReference>
<feature type="domain" description="VOC" evidence="9">
    <location>
        <begin position="10"/>
        <end position="123"/>
    </location>
</feature>
<evidence type="ECO:0000256" key="5">
    <source>
        <dbReference type="ARBA" id="ARBA00022964"/>
    </source>
</evidence>
<evidence type="ECO:0000256" key="6">
    <source>
        <dbReference type="ARBA" id="ARBA00023002"/>
    </source>
</evidence>
<dbReference type="AlphaFoldDB" id="A0A2T5G576"/>
<dbReference type="RefSeq" id="WP_273000691.1">
    <property type="nucleotide sequence ID" value="NZ_PEBV01000048.1"/>
</dbReference>
<dbReference type="InterPro" id="IPR029068">
    <property type="entry name" value="Glyas_Bleomycin-R_OHBP_Dase"/>
</dbReference>
<dbReference type="InterPro" id="IPR051332">
    <property type="entry name" value="Fosfomycin_Res_Enzymes"/>
</dbReference>
<dbReference type="PROSITE" id="PS00082">
    <property type="entry name" value="EXTRADIOL_DIOXYGENAS"/>
    <property type="match status" value="1"/>
</dbReference>
<reference evidence="10 11" key="1">
    <citation type="submission" date="2017-08" db="EMBL/GenBank/DDBJ databases">
        <title>Burning lignite coal seam in the remote Altai Mountains harbors a hydrogen-driven thermophilic microbial community.</title>
        <authorList>
            <person name="Kadnikov V.V."/>
            <person name="Mardanov A.V."/>
            <person name="Ivasenko D."/>
            <person name="Beletsky A.V."/>
            <person name="Karnachuk O.V."/>
            <person name="Ravin N.V."/>
        </authorList>
    </citation>
    <scope>NUCLEOTIDE SEQUENCE [LARGE SCALE GENOMIC DNA]</scope>
    <source>
        <strain evidence="10">AL33</strain>
    </source>
</reference>
<accession>A0A2T5G576</accession>
<comment type="cofactor">
    <cofactor evidence="1 8">
        <name>Fe(2+)</name>
        <dbReference type="ChEBI" id="CHEBI:29033"/>
    </cofactor>
</comment>
<comment type="caution">
    <text evidence="10">The sequence shown here is derived from an EMBL/GenBank/DDBJ whole genome shotgun (WGS) entry which is preliminary data.</text>
</comment>
<protein>
    <submittedName>
        <fullName evidence="10">Catechol 2,3-dioxygenase</fullName>
    </submittedName>
</protein>
<feature type="domain" description="VOC" evidence="9">
    <location>
        <begin position="153"/>
        <end position="273"/>
    </location>
</feature>
<dbReference type="InterPro" id="IPR000486">
    <property type="entry name" value="Xdiol_ring_cleave_dOase_1/2"/>
</dbReference>
<sequence length="323" mass="36592">MGKRRHWIERLAHVELLTPKPEESLVFFRDLLGLEVIAQKGDSVYLRGWGDWFHHTVKLTAAKEAGVGHIGWRTESPEDLEEAARFLEGKGLGVGWAEEGDLGQGQTYRFRLPDGHQGELFFEVERYSPPSEKKPLLKNRPQKRPYRGADVRRIDHVNLYASDPTPSRELFQELGFKWHEGLWVKNQVEMAAWMAVSNLSHDLAFMRDPTGAKGRLNHLAFWVDTEAEVIRAAELLREAGVFIEYGPGRHGISEAFFLYVYEPGGNRIEVYSGGYLNFDSDWGPILWDFDDLAERALATAVVGGPPPESMFAYGTPPVMLPQS</sequence>
<organism evidence="10 11">
    <name type="scientific">Hydrogenibacillus schlegelii</name>
    <name type="common">Bacillus schlegelii</name>
    <dbReference type="NCBI Taxonomy" id="1484"/>
    <lineage>
        <taxon>Bacteria</taxon>
        <taxon>Bacillati</taxon>
        <taxon>Bacillota</taxon>
        <taxon>Bacilli</taxon>
        <taxon>Bacillales</taxon>
        <taxon>Bacillales Family X. Incertae Sedis</taxon>
        <taxon>Hydrogenibacillus</taxon>
    </lineage>
</organism>
<keyword evidence="5 8" id="KW-0223">Dioxygenase</keyword>
<name>A0A2T5G576_HYDSH</name>
<dbReference type="PANTHER" id="PTHR36113">
    <property type="entry name" value="LYASE, PUTATIVE-RELATED-RELATED"/>
    <property type="match status" value="1"/>
</dbReference>
<dbReference type="Gene3D" id="3.10.180.10">
    <property type="entry name" value="2,3-Dihydroxybiphenyl 1,2-Dioxygenase, domain 1"/>
    <property type="match status" value="2"/>
</dbReference>
<dbReference type="Proteomes" id="UP000244180">
    <property type="component" value="Unassembled WGS sequence"/>
</dbReference>
<dbReference type="Pfam" id="PF00903">
    <property type="entry name" value="Glyoxalase"/>
    <property type="match status" value="2"/>
</dbReference>
<dbReference type="InterPro" id="IPR004360">
    <property type="entry name" value="Glyas_Fos-R_dOase_dom"/>
</dbReference>
<keyword evidence="7 8" id="KW-0408">Iron</keyword>
<evidence type="ECO:0000256" key="3">
    <source>
        <dbReference type="ARBA" id="ARBA00022723"/>
    </source>
</evidence>
<evidence type="ECO:0000256" key="2">
    <source>
        <dbReference type="ARBA" id="ARBA00008784"/>
    </source>
</evidence>
<keyword evidence="3" id="KW-0479">Metal-binding</keyword>
<keyword evidence="6 8" id="KW-0560">Oxidoreductase</keyword>
<dbReference type="GO" id="GO:0008198">
    <property type="term" value="F:ferrous iron binding"/>
    <property type="evidence" value="ECO:0007669"/>
    <property type="project" value="InterPro"/>
</dbReference>
<comment type="similarity">
    <text evidence="2 8">Belongs to the extradiol ring-cleavage dioxygenase family.</text>
</comment>
<evidence type="ECO:0000256" key="4">
    <source>
        <dbReference type="ARBA" id="ARBA00022797"/>
    </source>
</evidence>
<evidence type="ECO:0000313" key="10">
    <source>
        <dbReference type="EMBL" id="PTQ51339.1"/>
    </source>
</evidence>
<evidence type="ECO:0000313" key="11">
    <source>
        <dbReference type="Proteomes" id="UP000244180"/>
    </source>
</evidence>
<dbReference type="PANTHER" id="PTHR36113:SF3">
    <property type="entry name" value="SLL5075 PROTEIN"/>
    <property type="match status" value="1"/>
</dbReference>
<keyword evidence="4 8" id="KW-0058">Aromatic hydrocarbons catabolism</keyword>
<dbReference type="PROSITE" id="PS51819">
    <property type="entry name" value="VOC"/>
    <property type="match status" value="2"/>
</dbReference>
<proteinExistence type="inferred from homology"/>
<evidence type="ECO:0000256" key="8">
    <source>
        <dbReference type="RuleBase" id="RU000683"/>
    </source>
</evidence>
<dbReference type="CDD" id="cd09013">
    <property type="entry name" value="BphC-JF8_N_like"/>
    <property type="match status" value="1"/>
</dbReference>
<dbReference type="EMBL" id="PEBV01000048">
    <property type="protein sequence ID" value="PTQ51339.1"/>
    <property type="molecule type" value="Genomic_DNA"/>
</dbReference>
<evidence type="ECO:0000256" key="1">
    <source>
        <dbReference type="ARBA" id="ARBA00001954"/>
    </source>
</evidence>